<feature type="domain" description="Isochorismatase-like" evidence="4">
    <location>
        <begin position="216"/>
        <end position="288"/>
    </location>
</feature>
<dbReference type="InterPro" id="IPR036380">
    <property type="entry name" value="Isochorismatase-like_sf"/>
</dbReference>
<dbReference type="PANTHER" id="PTHR43540:SF9">
    <property type="entry name" value="FAMILY HYDROLASE, PUTATIVE (AFU_ORTHOLOGUE AFUA_2G08700)-RELATED"/>
    <property type="match status" value="1"/>
</dbReference>
<gene>
    <name evidence="5" type="ORF">GOMPHAMPRED_003044</name>
</gene>
<organism evidence="5 6">
    <name type="scientific">Gomphillus americanus</name>
    <dbReference type="NCBI Taxonomy" id="1940652"/>
    <lineage>
        <taxon>Eukaryota</taxon>
        <taxon>Fungi</taxon>
        <taxon>Dikarya</taxon>
        <taxon>Ascomycota</taxon>
        <taxon>Pezizomycotina</taxon>
        <taxon>Lecanoromycetes</taxon>
        <taxon>OSLEUM clade</taxon>
        <taxon>Ostropomycetidae</taxon>
        <taxon>Ostropales</taxon>
        <taxon>Graphidaceae</taxon>
        <taxon>Gomphilloideae</taxon>
        <taxon>Gomphillus</taxon>
    </lineage>
</organism>
<dbReference type="SUPFAM" id="SSF52499">
    <property type="entry name" value="Isochorismatase-like hydrolases"/>
    <property type="match status" value="1"/>
</dbReference>
<reference evidence="5" key="1">
    <citation type="submission" date="2021-03" db="EMBL/GenBank/DDBJ databases">
        <authorList>
            <person name="Tagirdzhanova G."/>
        </authorList>
    </citation>
    <scope>NUCLEOTIDE SEQUENCE</scope>
</reference>
<keyword evidence="6" id="KW-1185">Reference proteome</keyword>
<protein>
    <recommendedName>
        <fullName evidence="4">Isochorismatase-like domain-containing protein</fullName>
    </recommendedName>
</protein>
<sequence length="320" mass="35690">MTKNKAVMQSDKETEDCDQRTLIGQPPHNHWMHSSNPPNFDLTRPEPPHYPFPAGHESITLETNTTPITISPAKTALVIIDMQNFFLSPALGRQADGSGNKAKKQLLDYALPAAAAANMQVVWLNEDIDEMPASILRGFGFVRESSKDIKTDPDKMGKPSQLYRGLGSDLGPVTLEDGAVIQAGRLLMRDYWNTDLPPDLKRSFEHGHDIDQPHVWTHKNRMSGLWHSSAPCAKFLRQKGIRTLLFAGVNTDQCVGGTLQDAYSQGYDCIMLSDACGTTSPEYAKQCIEYNTERSWGFVSNCQSFRHGVDTMLKHREAKN</sequence>
<dbReference type="InterPro" id="IPR050272">
    <property type="entry name" value="Isochorismatase-like_hydrls"/>
</dbReference>
<evidence type="ECO:0000313" key="5">
    <source>
        <dbReference type="EMBL" id="CAF9905121.1"/>
    </source>
</evidence>
<accession>A0A8H3ELI9</accession>
<proteinExistence type="inferred from homology"/>
<evidence type="ECO:0000256" key="3">
    <source>
        <dbReference type="SAM" id="MobiDB-lite"/>
    </source>
</evidence>
<name>A0A8H3ELI9_9LECA</name>
<keyword evidence="2" id="KW-0378">Hydrolase</keyword>
<dbReference type="AlphaFoldDB" id="A0A8H3ELI9"/>
<evidence type="ECO:0000256" key="2">
    <source>
        <dbReference type="ARBA" id="ARBA00022801"/>
    </source>
</evidence>
<evidence type="ECO:0000313" key="6">
    <source>
        <dbReference type="Proteomes" id="UP000664169"/>
    </source>
</evidence>
<dbReference type="OrthoDB" id="167809at2759"/>
<comment type="similarity">
    <text evidence="1">Belongs to the isochorismatase family.</text>
</comment>
<evidence type="ECO:0000256" key="1">
    <source>
        <dbReference type="ARBA" id="ARBA00006336"/>
    </source>
</evidence>
<dbReference type="GO" id="GO:0016787">
    <property type="term" value="F:hydrolase activity"/>
    <property type="evidence" value="ECO:0007669"/>
    <property type="project" value="UniProtKB-KW"/>
</dbReference>
<evidence type="ECO:0000259" key="4">
    <source>
        <dbReference type="Pfam" id="PF00857"/>
    </source>
</evidence>
<dbReference type="Gene3D" id="3.40.50.850">
    <property type="entry name" value="Isochorismatase-like"/>
    <property type="match status" value="1"/>
</dbReference>
<dbReference type="EMBL" id="CAJPDQ010000002">
    <property type="protein sequence ID" value="CAF9905121.1"/>
    <property type="molecule type" value="Genomic_DNA"/>
</dbReference>
<dbReference type="Pfam" id="PF00857">
    <property type="entry name" value="Isochorismatase"/>
    <property type="match status" value="1"/>
</dbReference>
<dbReference type="Proteomes" id="UP000664169">
    <property type="component" value="Unassembled WGS sequence"/>
</dbReference>
<dbReference type="InterPro" id="IPR000868">
    <property type="entry name" value="Isochorismatase-like_dom"/>
</dbReference>
<feature type="region of interest" description="Disordered" evidence="3">
    <location>
        <begin position="1"/>
        <end position="48"/>
    </location>
</feature>
<comment type="caution">
    <text evidence="5">The sequence shown here is derived from an EMBL/GenBank/DDBJ whole genome shotgun (WGS) entry which is preliminary data.</text>
</comment>
<dbReference type="PANTHER" id="PTHR43540">
    <property type="entry name" value="PEROXYUREIDOACRYLATE/UREIDOACRYLATE AMIDOHYDROLASE-RELATED"/>
    <property type="match status" value="1"/>
</dbReference>